<dbReference type="InterPro" id="IPR015421">
    <property type="entry name" value="PyrdxlP-dep_Trfase_major"/>
</dbReference>
<proteinExistence type="predicted"/>
<reference evidence="1 2" key="1">
    <citation type="submission" date="2024-02" db="EMBL/GenBank/DDBJ databases">
        <authorList>
            <person name="Chen Y."/>
            <person name="Shah S."/>
            <person name="Dougan E. K."/>
            <person name="Thang M."/>
            <person name="Chan C."/>
        </authorList>
    </citation>
    <scope>NUCLEOTIDE SEQUENCE [LARGE SCALE GENOMIC DNA]</scope>
</reference>
<comment type="caution">
    <text evidence="1">The sequence shown here is derived from an EMBL/GenBank/DDBJ whole genome shotgun (WGS) entry which is preliminary data.</text>
</comment>
<dbReference type="PANTHER" id="PTHR30244:SF34">
    <property type="entry name" value="DTDP-4-AMINO-4,6-DIDEOXYGALACTOSE TRANSAMINASE"/>
    <property type="match status" value="1"/>
</dbReference>
<evidence type="ECO:0000313" key="1">
    <source>
        <dbReference type="EMBL" id="CAK9004332.1"/>
    </source>
</evidence>
<dbReference type="PANTHER" id="PTHR30244">
    <property type="entry name" value="TRANSAMINASE"/>
    <property type="match status" value="1"/>
</dbReference>
<dbReference type="Pfam" id="PF01041">
    <property type="entry name" value="DegT_DnrJ_EryC1"/>
    <property type="match status" value="1"/>
</dbReference>
<accession>A0ABP0IS44</accession>
<protein>
    <submittedName>
        <fullName evidence="1">GDP-perosamine synthase</fullName>
    </submittedName>
</protein>
<dbReference type="SUPFAM" id="SSF53383">
    <property type="entry name" value="PLP-dependent transferases"/>
    <property type="match status" value="1"/>
</dbReference>
<dbReference type="InterPro" id="IPR000653">
    <property type="entry name" value="DegT/StrS_aminotransferase"/>
</dbReference>
<name>A0ABP0IS44_9DINO</name>
<dbReference type="InterPro" id="IPR015424">
    <property type="entry name" value="PyrdxlP-dep_Trfase"/>
</dbReference>
<evidence type="ECO:0000313" key="2">
    <source>
        <dbReference type="Proteomes" id="UP001642464"/>
    </source>
</evidence>
<dbReference type="Gene3D" id="3.40.640.10">
    <property type="entry name" value="Type I PLP-dependent aspartate aminotransferase-like (Major domain)"/>
    <property type="match status" value="1"/>
</dbReference>
<dbReference type="Proteomes" id="UP001642464">
    <property type="component" value="Unassembled WGS sequence"/>
</dbReference>
<keyword evidence="2" id="KW-1185">Reference proteome</keyword>
<gene>
    <name evidence="1" type="ORF">SCF082_LOCUS8130</name>
</gene>
<dbReference type="EMBL" id="CAXAMM010004636">
    <property type="protein sequence ID" value="CAK9004332.1"/>
    <property type="molecule type" value="Genomic_DNA"/>
</dbReference>
<organism evidence="1 2">
    <name type="scientific">Durusdinium trenchii</name>
    <dbReference type="NCBI Taxonomy" id="1381693"/>
    <lineage>
        <taxon>Eukaryota</taxon>
        <taxon>Sar</taxon>
        <taxon>Alveolata</taxon>
        <taxon>Dinophyceae</taxon>
        <taxon>Suessiales</taxon>
        <taxon>Symbiodiniaceae</taxon>
        <taxon>Durusdinium</taxon>
    </lineage>
</organism>
<sequence>MSRVVLFAQDDHAASECLVPLSSGHRVLGVGHGAKTSIFARRCVDLGFGLANALEPEVVTGAMEKFQPELTVLVPDLEELPEAFSASTGRCYVVKVGLQMPGAPWPEFAPIWFQKDSRVAICRKDGQEVGAELVPVGKEETALSLRAKHALVASRLLQTLLEKGEGALPKLEKVDDTQEQAPKQINLKWDEDSVDRYIRGSLFPPHDPAVVEVPGKSETYFIESMEQFNDFRMKVLEESGTRGLRLNQRSYAADTHWYSNVGGSIVKMGDSDIHMPLKTSEKKHKAIIPGAALGARKKLRMNEPLIGPNAERYCSAALASGWIGVEGPYVKQFEKHLAQVCGCTAACAVQSGTAALYGAMKALGVSEPTHHVLVPAFTCAACADAIVHAGGRPIPIDCDLESYGVSLEAVQTGLADKNVVGIVIAPCYGVPARDFAAIQALCKERGLWLCEDACESYGASCNVRGFKVPVGSLATLSVVSVRSEKMIGVGEGGAILGNDATLVARAKWWCSRAPCRGVGLWRVYEHDAVGQNFRMPEMPGATRGGATRGGGWLAG</sequence>